<proteinExistence type="predicted"/>
<accession>A0A2J6S4D6</accession>
<keyword evidence="1" id="KW-0472">Membrane</keyword>
<feature type="transmembrane region" description="Helical" evidence="1">
    <location>
        <begin position="42"/>
        <end position="62"/>
    </location>
</feature>
<evidence type="ECO:0000313" key="2">
    <source>
        <dbReference type="EMBL" id="PMD45636.1"/>
    </source>
</evidence>
<dbReference type="Proteomes" id="UP000235786">
    <property type="component" value="Unassembled WGS sequence"/>
</dbReference>
<feature type="transmembrane region" description="Helical" evidence="1">
    <location>
        <begin position="74"/>
        <end position="93"/>
    </location>
</feature>
<keyword evidence="3" id="KW-1185">Reference proteome</keyword>
<keyword evidence="1" id="KW-0812">Transmembrane</keyword>
<reference evidence="2 3" key="1">
    <citation type="submission" date="2016-04" db="EMBL/GenBank/DDBJ databases">
        <title>A degradative enzymes factory behind the ericoid mycorrhizal symbiosis.</title>
        <authorList>
            <consortium name="DOE Joint Genome Institute"/>
            <person name="Martino E."/>
            <person name="Morin E."/>
            <person name="Grelet G."/>
            <person name="Kuo A."/>
            <person name="Kohler A."/>
            <person name="Daghino S."/>
            <person name="Barry K."/>
            <person name="Choi C."/>
            <person name="Cichocki N."/>
            <person name="Clum A."/>
            <person name="Copeland A."/>
            <person name="Hainaut M."/>
            <person name="Haridas S."/>
            <person name="Labutti K."/>
            <person name="Lindquist E."/>
            <person name="Lipzen A."/>
            <person name="Khouja H.-R."/>
            <person name="Murat C."/>
            <person name="Ohm R."/>
            <person name="Olson A."/>
            <person name="Spatafora J."/>
            <person name="Veneault-Fourrey C."/>
            <person name="Henrissat B."/>
            <person name="Grigoriev I."/>
            <person name="Martin F."/>
            <person name="Perotto S."/>
        </authorList>
    </citation>
    <scope>NUCLEOTIDE SEQUENCE [LARGE SCALE GENOMIC DNA]</scope>
    <source>
        <strain evidence="2 3">F</strain>
    </source>
</reference>
<gene>
    <name evidence="2" type="ORF">L207DRAFT_578542</name>
</gene>
<dbReference type="AlphaFoldDB" id="A0A2J6S4D6"/>
<dbReference type="OrthoDB" id="5420013at2759"/>
<dbReference type="EMBL" id="KZ613940">
    <property type="protein sequence ID" value="PMD45636.1"/>
    <property type="molecule type" value="Genomic_DNA"/>
</dbReference>
<name>A0A2J6S4D6_HYAVF</name>
<keyword evidence="1" id="KW-1133">Transmembrane helix</keyword>
<evidence type="ECO:0000313" key="3">
    <source>
        <dbReference type="Proteomes" id="UP000235786"/>
    </source>
</evidence>
<organism evidence="2 3">
    <name type="scientific">Hyaloscypha variabilis (strain UAMH 11265 / GT02V1 / F)</name>
    <name type="common">Meliniomyces variabilis</name>
    <dbReference type="NCBI Taxonomy" id="1149755"/>
    <lineage>
        <taxon>Eukaryota</taxon>
        <taxon>Fungi</taxon>
        <taxon>Dikarya</taxon>
        <taxon>Ascomycota</taxon>
        <taxon>Pezizomycotina</taxon>
        <taxon>Leotiomycetes</taxon>
        <taxon>Helotiales</taxon>
        <taxon>Hyaloscyphaceae</taxon>
        <taxon>Hyaloscypha</taxon>
        <taxon>Hyaloscypha variabilis</taxon>
    </lineage>
</organism>
<protein>
    <submittedName>
        <fullName evidence="2">Uncharacterized protein</fullName>
    </submittedName>
</protein>
<evidence type="ECO:0000256" key="1">
    <source>
        <dbReference type="SAM" id="Phobius"/>
    </source>
</evidence>
<sequence>MSYPREDEDAYRLLSPEQEMEDVQPLAVGKPQHKNRLSITDIVTAILCICFFAIAFICVRSANIALELGQKNQLIVVGLLLSLMGLCTSKQVLRLLAAIEASTGKTTLQNLDAILSSSIISSQTSFQYRMALALLLATPLALSVGYKRFQGGTTSKMLSIEDLQFGLTGPPGTQDIGYGLSLFVNATLPWFADPRLHSAYGFNMYVLSENKTAMLDGPLPESVQKLQDLLYTGDSMTVTAKIHAVVADLCNGLSNTPEFLNNSFYDNVDATDSYMAAKQWISTESYWVGLMTKNNTDASTMWIS</sequence>